<comment type="caution">
    <text evidence="2">The sequence shown here is derived from an EMBL/GenBank/DDBJ whole genome shotgun (WGS) entry which is preliminary data.</text>
</comment>
<protein>
    <submittedName>
        <fullName evidence="2">Molybdopterin binding motif, CinA N-terminal domain / C-terminal domain of CinA type S</fullName>
    </submittedName>
</protein>
<dbReference type="SUPFAM" id="SSF53218">
    <property type="entry name" value="Molybdenum cofactor biosynthesis proteins"/>
    <property type="match status" value="1"/>
</dbReference>
<dbReference type="Gene3D" id="3.30.70.2860">
    <property type="match status" value="1"/>
</dbReference>
<dbReference type="Pfam" id="PF18146">
    <property type="entry name" value="CinA_KH"/>
    <property type="match status" value="1"/>
</dbReference>
<proteinExistence type="predicted"/>
<gene>
    <name evidence="2" type="ORF">TCEL_02200</name>
</gene>
<evidence type="ECO:0000313" key="2">
    <source>
        <dbReference type="EMBL" id="CDF59132.1"/>
    </source>
</evidence>
<dbReference type="Proteomes" id="UP000014923">
    <property type="component" value="Unassembled WGS sequence"/>
</dbReference>
<dbReference type="InterPro" id="IPR050101">
    <property type="entry name" value="CinA"/>
</dbReference>
<dbReference type="OrthoDB" id="9801454at2"/>
<evidence type="ECO:0000259" key="1">
    <source>
        <dbReference type="Pfam" id="PF18146"/>
    </source>
</evidence>
<reference evidence="2" key="1">
    <citation type="submission" date="2013-03" db="EMBL/GenBank/DDBJ databases">
        <title>Draft genome sequence of the hydrogen-ethanol-producing anaerobic alkalithermophilic Caloramator celere.</title>
        <authorList>
            <person name="Ciranna A."/>
            <person name="Larjo A."/>
            <person name="Kivisto A."/>
            <person name="Santala V."/>
            <person name="Roos C."/>
            <person name="Karp M."/>
        </authorList>
    </citation>
    <scope>NUCLEOTIDE SEQUENCE [LARGE SCALE GENOMIC DNA]</scope>
    <source>
        <strain evidence="2">DSM 8682</strain>
    </source>
</reference>
<dbReference type="AlphaFoldDB" id="R7RSH1"/>
<dbReference type="InterPro" id="IPR036425">
    <property type="entry name" value="MoaB/Mog-like_dom_sf"/>
</dbReference>
<keyword evidence="3" id="KW-1185">Reference proteome</keyword>
<dbReference type="HOGENOM" id="CLU_2425999_0_0_9"/>
<organism evidence="2 3">
    <name type="scientific">Thermobrachium celere DSM 8682</name>
    <dbReference type="NCBI Taxonomy" id="941824"/>
    <lineage>
        <taxon>Bacteria</taxon>
        <taxon>Bacillati</taxon>
        <taxon>Bacillota</taxon>
        <taxon>Clostridia</taxon>
        <taxon>Eubacteriales</taxon>
        <taxon>Clostridiaceae</taxon>
        <taxon>Thermobrachium</taxon>
    </lineage>
</organism>
<accession>R7RSH1</accession>
<sequence>MNEWGTAPGLICEENNKTYILLPGPPMELEPMFNKYVFPYLKERSSTVLVSKTVKIMGIGEAMAEEMVKDLIKSQNPTLAPYDAKGWRSSF</sequence>
<dbReference type="EMBL" id="CAVN010000142">
    <property type="protein sequence ID" value="CDF59132.1"/>
    <property type="molecule type" value="Genomic_DNA"/>
</dbReference>
<evidence type="ECO:0000313" key="3">
    <source>
        <dbReference type="Proteomes" id="UP000014923"/>
    </source>
</evidence>
<dbReference type="PANTHER" id="PTHR13939:SF0">
    <property type="entry name" value="NMN AMIDOHYDROLASE-LIKE PROTEIN YFAY"/>
    <property type="match status" value="1"/>
</dbReference>
<dbReference type="PANTHER" id="PTHR13939">
    <property type="entry name" value="NICOTINAMIDE-NUCLEOTIDE AMIDOHYDROLASE PNCC"/>
    <property type="match status" value="1"/>
</dbReference>
<dbReference type="eggNOG" id="COG1058">
    <property type="taxonomic scope" value="Bacteria"/>
</dbReference>
<name>R7RSH1_9CLOT</name>
<dbReference type="InterPro" id="IPR041424">
    <property type="entry name" value="CinA_KH"/>
</dbReference>
<dbReference type="Gene3D" id="3.40.980.10">
    <property type="entry name" value="MoaB/Mog-like domain"/>
    <property type="match status" value="1"/>
</dbReference>
<feature type="domain" description="CinA KH" evidence="1">
    <location>
        <begin position="51"/>
        <end position="82"/>
    </location>
</feature>